<feature type="non-terminal residue" evidence="2">
    <location>
        <position position="126"/>
    </location>
</feature>
<dbReference type="PANTHER" id="PTHR31859:SF1">
    <property type="entry name" value="TETRATRICOPEPTIDE REPEAT PROTEIN 39C"/>
    <property type="match status" value="1"/>
</dbReference>
<sequence>SKSKFSPELISRLMASVSFGYGLFQLCTSLLPPSLLRLVHVLGLQGDRHSGLAALMFTRNSNDMRAPLATLALLWYHTVVRPFFALDGAHIRAGVEASLLLLKENDMNYSNSALFLFFRGRTLRLQ</sequence>
<feature type="non-terminal residue" evidence="2">
    <location>
        <position position="1"/>
    </location>
</feature>
<organism evidence="2 3">
    <name type="scientific">Meganyctiphanes norvegica</name>
    <name type="common">Northern krill</name>
    <name type="synonym">Thysanopoda norvegica</name>
    <dbReference type="NCBI Taxonomy" id="48144"/>
    <lineage>
        <taxon>Eukaryota</taxon>
        <taxon>Metazoa</taxon>
        <taxon>Ecdysozoa</taxon>
        <taxon>Arthropoda</taxon>
        <taxon>Crustacea</taxon>
        <taxon>Multicrustacea</taxon>
        <taxon>Malacostraca</taxon>
        <taxon>Eumalacostraca</taxon>
        <taxon>Eucarida</taxon>
        <taxon>Euphausiacea</taxon>
        <taxon>Euphausiidae</taxon>
        <taxon>Meganyctiphanes</taxon>
    </lineage>
</organism>
<dbReference type="GO" id="GO:0060271">
    <property type="term" value="P:cilium assembly"/>
    <property type="evidence" value="ECO:0007669"/>
    <property type="project" value="TreeGrafter"/>
</dbReference>
<dbReference type="EMBL" id="CAXKWB010005254">
    <property type="protein sequence ID" value="CAL4077532.1"/>
    <property type="molecule type" value="Genomic_DNA"/>
</dbReference>
<evidence type="ECO:0000313" key="2">
    <source>
        <dbReference type="EMBL" id="CAL4077532.1"/>
    </source>
</evidence>
<proteinExistence type="predicted"/>
<gene>
    <name evidence="2" type="ORF">MNOR_LOCUS10433</name>
    <name evidence="1" type="ORF">MNOR_LOCUS9838</name>
</gene>
<dbReference type="AlphaFoldDB" id="A0AAV2QC99"/>
<accession>A0AAV2QC99</accession>
<dbReference type="InterPro" id="IPR019412">
    <property type="entry name" value="IML2/TPR_39"/>
</dbReference>
<dbReference type="Pfam" id="PF10300">
    <property type="entry name" value="Iml2-TPR_39"/>
    <property type="match status" value="1"/>
</dbReference>
<evidence type="ECO:0000313" key="3">
    <source>
        <dbReference type="Proteomes" id="UP001497623"/>
    </source>
</evidence>
<keyword evidence="3" id="KW-1185">Reference proteome</keyword>
<comment type="caution">
    <text evidence="2">The sequence shown here is derived from an EMBL/GenBank/DDBJ whole genome shotgun (WGS) entry which is preliminary data.</text>
</comment>
<evidence type="ECO:0000313" key="1">
    <source>
        <dbReference type="EMBL" id="CAL4075673.1"/>
    </source>
</evidence>
<protein>
    <submittedName>
        <fullName evidence="2">Uncharacterized protein</fullName>
    </submittedName>
</protein>
<name>A0AAV2QC99_MEGNR</name>
<reference evidence="2 3" key="1">
    <citation type="submission" date="2024-05" db="EMBL/GenBank/DDBJ databases">
        <authorList>
            <person name="Wallberg A."/>
        </authorList>
    </citation>
    <scope>NUCLEOTIDE SEQUENCE [LARGE SCALE GENOMIC DNA]</scope>
</reference>
<dbReference type="EMBL" id="CAXKWB010004833">
    <property type="protein sequence ID" value="CAL4075673.1"/>
    <property type="molecule type" value="Genomic_DNA"/>
</dbReference>
<dbReference type="PANTHER" id="PTHR31859">
    <property type="entry name" value="TETRATRICOPEPTIDE REPEAT PROTEIN 39 FAMILY MEMBER"/>
    <property type="match status" value="1"/>
</dbReference>
<dbReference type="Proteomes" id="UP001497623">
    <property type="component" value="Unassembled WGS sequence"/>
</dbReference>